<gene>
    <name evidence="2" type="ORF">METZ01_LOCUS332337</name>
</gene>
<dbReference type="AlphaFoldDB" id="A0A382Q1L7"/>
<dbReference type="Pfam" id="PF13360">
    <property type="entry name" value="PQQ_2"/>
    <property type="match status" value="2"/>
</dbReference>
<dbReference type="SUPFAM" id="SSF50998">
    <property type="entry name" value="Quinoprotein alcohol dehydrogenase-like"/>
    <property type="match status" value="1"/>
</dbReference>
<dbReference type="PANTHER" id="PTHR34512:SF30">
    <property type="entry name" value="OUTER MEMBRANE PROTEIN ASSEMBLY FACTOR BAMB"/>
    <property type="match status" value="1"/>
</dbReference>
<dbReference type="InterPro" id="IPR002372">
    <property type="entry name" value="PQQ_rpt_dom"/>
</dbReference>
<feature type="domain" description="Pyrrolo-quinoline quinone repeat" evidence="1">
    <location>
        <begin position="188"/>
        <end position="246"/>
    </location>
</feature>
<dbReference type="PANTHER" id="PTHR34512">
    <property type="entry name" value="CELL SURFACE PROTEIN"/>
    <property type="match status" value="1"/>
</dbReference>
<evidence type="ECO:0000259" key="1">
    <source>
        <dbReference type="Pfam" id="PF13360"/>
    </source>
</evidence>
<organism evidence="2">
    <name type="scientific">marine metagenome</name>
    <dbReference type="NCBI Taxonomy" id="408172"/>
    <lineage>
        <taxon>unclassified sequences</taxon>
        <taxon>metagenomes</taxon>
        <taxon>ecological metagenomes</taxon>
    </lineage>
</organism>
<feature type="non-terminal residue" evidence="2">
    <location>
        <position position="1"/>
    </location>
</feature>
<name>A0A382Q1L7_9ZZZZ</name>
<dbReference type="SMART" id="SM00564">
    <property type="entry name" value="PQQ"/>
    <property type="match status" value="3"/>
</dbReference>
<dbReference type="InterPro" id="IPR011047">
    <property type="entry name" value="Quinoprotein_ADH-like_sf"/>
</dbReference>
<dbReference type="InterPro" id="IPR018391">
    <property type="entry name" value="PQQ_b-propeller_rpt"/>
</dbReference>
<protein>
    <recommendedName>
        <fullName evidence="1">Pyrrolo-quinoline quinone repeat domain-containing protein</fullName>
    </recommendedName>
</protein>
<proteinExistence type="predicted"/>
<evidence type="ECO:0000313" key="2">
    <source>
        <dbReference type="EMBL" id="SVC79483.1"/>
    </source>
</evidence>
<sequence length="274" mass="30039">VIEGGRVFVHFGTHGTAALDAKTGKKLWERSDFKCNHHRGPAASPISFEKSIIVHFDGFDVQYVVALDQTTGETLWRKDRAFDFRTSNGDNKKAYCTPAIIRHDNRLELISPAAVATESRNPRTGDLLWTVRTGGMNSSSRPLYRDGLVYVFSGMGSMSAIRPGGKGDVDKTHVAWTRRRLVPKKSSPLYLNGLLYMTSDEGVVSCNDPKTGDILWAERLGGKGQYAASPIHAKGRIYFSSSEGDFPVLEAGKEFKVLARNKLDAGCMASPAVV</sequence>
<dbReference type="InterPro" id="IPR015943">
    <property type="entry name" value="WD40/YVTN_repeat-like_dom_sf"/>
</dbReference>
<feature type="non-terminal residue" evidence="2">
    <location>
        <position position="274"/>
    </location>
</feature>
<dbReference type="Gene3D" id="2.130.10.10">
    <property type="entry name" value="YVTN repeat-like/Quinoprotein amine dehydrogenase"/>
    <property type="match status" value="1"/>
</dbReference>
<accession>A0A382Q1L7</accession>
<dbReference type="EMBL" id="UINC01111341">
    <property type="protein sequence ID" value="SVC79483.1"/>
    <property type="molecule type" value="Genomic_DNA"/>
</dbReference>
<feature type="domain" description="Pyrrolo-quinoline quinone repeat" evidence="1">
    <location>
        <begin position="2"/>
        <end position="90"/>
    </location>
</feature>
<reference evidence="2" key="1">
    <citation type="submission" date="2018-05" db="EMBL/GenBank/DDBJ databases">
        <authorList>
            <person name="Lanie J.A."/>
            <person name="Ng W.-L."/>
            <person name="Kazmierczak K.M."/>
            <person name="Andrzejewski T.M."/>
            <person name="Davidsen T.M."/>
            <person name="Wayne K.J."/>
            <person name="Tettelin H."/>
            <person name="Glass J.I."/>
            <person name="Rusch D."/>
            <person name="Podicherti R."/>
            <person name="Tsui H.-C.T."/>
            <person name="Winkler M.E."/>
        </authorList>
    </citation>
    <scope>NUCLEOTIDE SEQUENCE</scope>
</reference>